<evidence type="ECO:0000256" key="1">
    <source>
        <dbReference type="SAM" id="Coils"/>
    </source>
</evidence>
<dbReference type="EMBL" id="CP065938">
    <property type="protein sequence ID" value="UWX06438.1"/>
    <property type="molecule type" value="Genomic_DNA"/>
</dbReference>
<reference evidence="3" key="1">
    <citation type="submission" date="2020-12" db="EMBL/GenBank/DDBJ databases">
        <title>Taurinivorans muris gen. nov., sp. nov., fundamental and realized metabolic niche of a ubiquitous sulfidogenic bacterium in the murine intestine.</title>
        <authorList>
            <person name="Ye H."/>
            <person name="Hanson B.T."/>
            <person name="Loy A."/>
        </authorList>
    </citation>
    <scope>NUCLEOTIDE SEQUENCE</scope>
    <source>
        <strain evidence="3">LT0009</strain>
    </source>
</reference>
<feature type="coiled-coil region" evidence="1">
    <location>
        <begin position="27"/>
        <end position="57"/>
    </location>
</feature>
<accession>A0ABY5Y2N5</accession>
<dbReference type="RefSeq" id="WP_334316046.1">
    <property type="nucleotide sequence ID" value="NZ_CP065938.1"/>
</dbReference>
<protein>
    <recommendedName>
        <fullName evidence="5">DUF2802 domain-containing protein</fullName>
    </recommendedName>
</protein>
<proteinExistence type="predicted"/>
<dbReference type="Proteomes" id="UP001058120">
    <property type="component" value="Chromosome"/>
</dbReference>
<name>A0ABY5Y2N5_9BACT</name>
<keyword evidence="2" id="KW-0472">Membrane</keyword>
<evidence type="ECO:0000313" key="3">
    <source>
        <dbReference type="EMBL" id="UWX06438.1"/>
    </source>
</evidence>
<keyword evidence="4" id="KW-1185">Reference proteome</keyword>
<sequence>MNLLILAAITIAELFLIVLVLFFFRRLRKSEQVMLAMQNNQDELMERMVRNANLEQELVATFMQRQAELERLNVAMEERIFMLKKLLKQAEEISHSPYLLREVIMNSRKKGMNTDMIAHKTGLAKDEIELILKKENLL</sequence>
<gene>
    <name evidence="3" type="ORF">JBF11_03755</name>
</gene>
<evidence type="ECO:0000256" key="2">
    <source>
        <dbReference type="SAM" id="Phobius"/>
    </source>
</evidence>
<keyword evidence="1" id="KW-0175">Coiled coil</keyword>
<keyword evidence="2" id="KW-0812">Transmembrane</keyword>
<keyword evidence="2" id="KW-1133">Transmembrane helix</keyword>
<evidence type="ECO:0008006" key="5">
    <source>
        <dbReference type="Google" id="ProtNLM"/>
    </source>
</evidence>
<evidence type="ECO:0000313" key="4">
    <source>
        <dbReference type="Proteomes" id="UP001058120"/>
    </source>
</evidence>
<organism evidence="3 4">
    <name type="scientific">Taurinivorans muris</name>
    <dbReference type="NCBI Taxonomy" id="2787751"/>
    <lineage>
        <taxon>Bacteria</taxon>
        <taxon>Pseudomonadati</taxon>
        <taxon>Thermodesulfobacteriota</taxon>
        <taxon>Desulfovibrionia</taxon>
        <taxon>Desulfovibrionales</taxon>
        <taxon>Desulfovibrionaceae</taxon>
        <taxon>Taurinivorans</taxon>
    </lineage>
</organism>
<feature type="transmembrane region" description="Helical" evidence="2">
    <location>
        <begin position="6"/>
        <end position="24"/>
    </location>
</feature>